<evidence type="ECO:0000313" key="1">
    <source>
        <dbReference type="EMBL" id="KRM08007.1"/>
    </source>
</evidence>
<dbReference type="GeneID" id="98318055"/>
<dbReference type="AlphaFoldDB" id="A0A0R1VQG8"/>
<dbReference type="RefSeq" id="WP_057870791.1">
    <property type="nucleotide sequence ID" value="NZ_AZGB01000003.1"/>
</dbReference>
<name>A0A0R1VQG8_9LACO</name>
<protein>
    <submittedName>
        <fullName evidence="1">Uncharacterized protein</fullName>
    </submittedName>
</protein>
<keyword evidence="2" id="KW-1185">Reference proteome</keyword>
<evidence type="ECO:0000313" key="2">
    <source>
        <dbReference type="Proteomes" id="UP000051451"/>
    </source>
</evidence>
<comment type="caution">
    <text evidence="1">The sequence shown here is derived from an EMBL/GenBank/DDBJ whole genome shotgun (WGS) entry which is preliminary data.</text>
</comment>
<dbReference type="PATRIC" id="fig|1423750.3.peg.2159"/>
<organism evidence="1 2">
    <name type="scientific">Liquorilactobacillus ghanensis DSM 18630</name>
    <dbReference type="NCBI Taxonomy" id="1423750"/>
    <lineage>
        <taxon>Bacteria</taxon>
        <taxon>Bacillati</taxon>
        <taxon>Bacillota</taxon>
        <taxon>Bacilli</taxon>
        <taxon>Lactobacillales</taxon>
        <taxon>Lactobacillaceae</taxon>
        <taxon>Liquorilactobacillus</taxon>
    </lineage>
</organism>
<reference evidence="1 2" key="1">
    <citation type="journal article" date="2015" name="Genome Announc.">
        <title>Expanding the biotechnology potential of lactobacilli through comparative genomics of 213 strains and associated genera.</title>
        <authorList>
            <person name="Sun Z."/>
            <person name="Harris H.M."/>
            <person name="McCann A."/>
            <person name="Guo C."/>
            <person name="Argimon S."/>
            <person name="Zhang W."/>
            <person name="Yang X."/>
            <person name="Jeffery I.B."/>
            <person name="Cooney J.C."/>
            <person name="Kagawa T.F."/>
            <person name="Liu W."/>
            <person name="Song Y."/>
            <person name="Salvetti E."/>
            <person name="Wrobel A."/>
            <person name="Rasinkangas P."/>
            <person name="Parkhill J."/>
            <person name="Rea M.C."/>
            <person name="O'Sullivan O."/>
            <person name="Ritari J."/>
            <person name="Douillard F.P."/>
            <person name="Paul Ross R."/>
            <person name="Yang R."/>
            <person name="Briner A.E."/>
            <person name="Felis G.E."/>
            <person name="de Vos W.M."/>
            <person name="Barrangou R."/>
            <person name="Klaenhammer T.R."/>
            <person name="Caufield P.W."/>
            <person name="Cui Y."/>
            <person name="Zhang H."/>
            <person name="O'Toole P.W."/>
        </authorList>
    </citation>
    <scope>NUCLEOTIDE SEQUENCE [LARGE SCALE GENOMIC DNA]</scope>
    <source>
        <strain evidence="1 2">DSM 18630</strain>
    </source>
</reference>
<proteinExistence type="predicted"/>
<dbReference type="EMBL" id="AZGB01000003">
    <property type="protein sequence ID" value="KRM08007.1"/>
    <property type="molecule type" value="Genomic_DNA"/>
</dbReference>
<sequence length="59" mass="6989">MKYSKDRIQFIDYTIIYDRVDQKNGQRYPLQLRKLIDVTDGVFKGSYSGKIRGVIDLLF</sequence>
<gene>
    <name evidence="1" type="ORF">FC89_GL002119</name>
</gene>
<dbReference type="STRING" id="1423750.FC89_GL002119"/>
<accession>A0A0R1VQG8</accession>
<dbReference type="Proteomes" id="UP000051451">
    <property type="component" value="Unassembled WGS sequence"/>
</dbReference>